<dbReference type="PROSITE" id="PS51038">
    <property type="entry name" value="BAH"/>
    <property type="match status" value="1"/>
</dbReference>
<reference evidence="3" key="1">
    <citation type="journal article" date="2023" name="Science">
        <title>Elucidation of the pathway for biosynthesis of saponin adjuvants from the soapbark tree.</title>
        <authorList>
            <person name="Reed J."/>
            <person name="Orme A."/>
            <person name="El-Demerdash A."/>
            <person name="Owen C."/>
            <person name="Martin L.B.B."/>
            <person name="Misra R.C."/>
            <person name="Kikuchi S."/>
            <person name="Rejzek M."/>
            <person name="Martin A.C."/>
            <person name="Harkess A."/>
            <person name="Leebens-Mack J."/>
            <person name="Louveau T."/>
            <person name="Stephenson M.J."/>
            <person name="Osbourn A."/>
        </authorList>
    </citation>
    <scope>NUCLEOTIDE SEQUENCE</scope>
    <source>
        <strain evidence="3">S10</strain>
    </source>
</reference>
<dbReference type="Proteomes" id="UP001163823">
    <property type="component" value="Chromosome 8"/>
</dbReference>
<dbReference type="AlphaFoldDB" id="A0AAD7PNA8"/>
<dbReference type="SMART" id="SM00439">
    <property type="entry name" value="BAH"/>
    <property type="match status" value="1"/>
</dbReference>
<name>A0AAD7PNA8_QUISA</name>
<sequence length="694" mass="79007">MTGKDHCFVEWKEEFISQERGNRVVHYFLKDSAGESTLAVVGTERSVRHMFYVVAEEFLELYGNEGPIRAGFKWRSRREVVDWLTSMLSKQHLQGDEIKSPSHDTTQALRSFACPMNVVRAPQAQILDDKGHLISNLKRYNTGIMWSGVAWKCGKQLKHYPGFYRNGTTIAIQSFVFVMAKGENHYIAYLEDMYEDRRGQKKVKVRWFHHNKEVKGVTSLRNPHPREVFITSYSQVISAECVDGLTTVLTREHYEKFSPAFPPSLSDRVYLCSRQFRNNRVKQFDLSKLRGYFDQPILSCLVHDTSPKHESIFHSLTAQEDEDLSAGDNVKLGAKRMRNGRESPKIWKDHQGFRKLSRKGHQKMLHETDQNLSYAQAARRLLSLKEIHCQPWYYSIYKVDDKIEVLCLDSGIRGCWFRCTVLQISRKRMKVQYDDVQDEDGCGNLEEWVPTVKLAMCDKLGMRHLGRPTIRPAPSDDELGVLELEVGTAVDAWWSDGWWEGVVIGVDNCNDCNMQVYFPGESLLMNMHQKDLRISRDWLGDRWIDVEAKPDVVSAIFAVHDSNTNLTMSTTSNKDVDTVGCAISCPGVSVSNNVEEKKLDVTAIACSDNCPEDMDWVEGNKSPLPKEKGSEGHSVGNINGRCDDEENDEEDNDKCSSDYAAAADDEDNDNDKGEIVSGSSGQDYKAVERMEVAV</sequence>
<feature type="compositionally biased region" description="Acidic residues" evidence="1">
    <location>
        <begin position="643"/>
        <end position="652"/>
    </location>
</feature>
<dbReference type="InterPro" id="IPR001025">
    <property type="entry name" value="BAH_dom"/>
</dbReference>
<dbReference type="CDD" id="cd20405">
    <property type="entry name" value="Tudor_Agenet_AtDUF_rpt1_3"/>
    <property type="match status" value="1"/>
</dbReference>
<dbReference type="Pfam" id="PF01426">
    <property type="entry name" value="BAH"/>
    <property type="match status" value="1"/>
</dbReference>
<comment type="caution">
    <text evidence="3">The sequence shown here is derived from an EMBL/GenBank/DDBJ whole genome shotgun (WGS) entry which is preliminary data.</text>
</comment>
<dbReference type="Gene3D" id="2.30.30.490">
    <property type="match status" value="1"/>
</dbReference>
<protein>
    <submittedName>
        <fullName evidence="3">Agenet domain-containing protein / bromo-adjacent domain-containing protein</fullName>
    </submittedName>
</protein>
<proteinExistence type="predicted"/>
<dbReference type="GO" id="GO:0003682">
    <property type="term" value="F:chromatin binding"/>
    <property type="evidence" value="ECO:0007669"/>
    <property type="project" value="InterPro"/>
</dbReference>
<dbReference type="InterPro" id="IPR008395">
    <property type="entry name" value="Agenet-like_dom"/>
</dbReference>
<dbReference type="Pfam" id="PF05641">
    <property type="entry name" value="Agenet"/>
    <property type="match status" value="1"/>
</dbReference>
<organism evidence="3 4">
    <name type="scientific">Quillaja saponaria</name>
    <name type="common">Soap bark tree</name>
    <dbReference type="NCBI Taxonomy" id="32244"/>
    <lineage>
        <taxon>Eukaryota</taxon>
        <taxon>Viridiplantae</taxon>
        <taxon>Streptophyta</taxon>
        <taxon>Embryophyta</taxon>
        <taxon>Tracheophyta</taxon>
        <taxon>Spermatophyta</taxon>
        <taxon>Magnoliopsida</taxon>
        <taxon>eudicotyledons</taxon>
        <taxon>Gunneridae</taxon>
        <taxon>Pentapetalae</taxon>
        <taxon>rosids</taxon>
        <taxon>fabids</taxon>
        <taxon>Fabales</taxon>
        <taxon>Quillajaceae</taxon>
        <taxon>Quillaja</taxon>
    </lineage>
</organism>
<dbReference type="InterPro" id="IPR043151">
    <property type="entry name" value="BAH_sf"/>
</dbReference>
<keyword evidence="4" id="KW-1185">Reference proteome</keyword>
<evidence type="ECO:0000313" key="4">
    <source>
        <dbReference type="Proteomes" id="UP001163823"/>
    </source>
</evidence>
<dbReference type="EMBL" id="JARAOO010000008">
    <property type="protein sequence ID" value="KAJ7960915.1"/>
    <property type="molecule type" value="Genomic_DNA"/>
</dbReference>
<evidence type="ECO:0000256" key="1">
    <source>
        <dbReference type="SAM" id="MobiDB-lite"/>
    </source>
</evidence>
<dbReference type="InterPro" id="IPR014002">
    <property type="entry name" value="Agenet_dom_plant"/>
</dbReference>
<dbReference type="SMART" id="SM00743">
    <property type="entry name" value="Agenet"/>
    <property type="match status" value="2"/>
</dbReference>
<dbReference type="PANTHER" id="PTHR31917">
    <property type="entry name" value="AGENET DOMAIN-CONTAINING PROTEIN-RELATED"/>
    <property type="match status" value="1"/>
</dbReference>
<accession>A0AAD7PNA8</accession>
<dbReference type="PANTHER" id="PTHR31917:SF101">
    <property type="entry name" value="OS07G0607300 PROTEIN"/>
    <property type="match status" value="1"/>
</dbReference>
<feature type="compositionally biased region" description="Basic and acidic residues" evidence="1">
    <location>
        <begin position="685"/>
        <end position="694"/>
    </location>
</feature>
<evidence type="ECO:0000313" key="3">
    <source>
        <dbReference type="EMBL" id="KAJ7960915.1"/>
    </source>
</evidence>
<feature type="region of interest" description="Disordered" evidence="1">
    <location>
        <begin position="616"/>
        <end position="694"/>
    </location>
</feature>
<gene>
    <name evidence="3" type="ORF">O6P43_021292</name>
</gene>
<evidence type="ECO:0000259" key="2">
    <source>
        <dbReference type="PROSITE" id="PS51038"/>
    </source>
</evidence>
<feature type="domain" description="BAH" evidence="2">
    <location>
        <begin position="168"/>
        <end position="287"/>
    </location>
</feature>
<dbReference type="KEGG" id="qsa:O6P43_021292"/>